<reference evidence="3 4" key="2">
    <citation type="journal article" date="2007" name="PLoS Biol.">
        <title>Principles of genome evolution in the Drosophila melanogaster species group.</title>
        <authorList>
            <person name="Ranz J.M."/>
            <person name="Maurin D."/>
            <person name="Chan Y.S."/>
            <person name="von Grotthuss M."/>
            <person name="Hillier L.W."/>
            <person name="Roote J."/>
            <person name="Ashburner M."/>
            <person name="Bergman C.M."/>
        </authorList>
    </citation>
    <scope>NUCLEOTIDE SEQUENCE [LARGE SCALE GENOMIC DNA]</scope>
    <source>
        <strain evidence="4">Tai18E2 / Tucson 14021-0261.01</strain>
    </source>
</reference>
<dbReference type="KEGG" id="dya:Dyak_GE22930"/>
<feature type="domain" description="Apple" evidence="2">
    <location>
        <begin position="45"/>
        <end position="131"/>
    </location>
</feature>
<dbReference type="SMART" id="SM00473">
    <property type="entry name" value="PAN_AP"/>
    <property type="match status" value="1"/>
</dbReference>
<proteinExistence type="predicted"/>
<dbReference type="OrthoDB" id="5418055at2759"/>
<feature type="region of interest" description="Disordered" evidence="1">
    <location>
        <begin position="138"/>
        <end position="199"/>
    </location>
</feature>
<dbReference type="GO" id="GO:0009653">
    <property type="term" value="P:anatomical structure morphogenesis"/>
    <property type="evidence" value="ECO:0007669"/>
    <property type="project" value="TreeGrafter"/>
</dbReference>
<gene>
    <name evidence="3" type="primary">Dyak\GE22930</name>
    <name evidence="3" type="synonym">dyak_GLEANR_669</name>
    <name evidence="3" type="synonym">GE22930</name>
    <name evidence="3" type="ORF">Dyak_GE22930</name>
</gene>
<dbReference type="EMBL" id="CM000157">
    <property type="protein sequence ID" value="KRJ98366.1"/>
    <property type="molecule type" value="Genomic_DNA"/>
</dbReference>
<keyword evidence="4" id="KW-1185">Reference proteome</keyword>
<accession>A0A0R1DN71</accession>
<feature type="region of interest" description="Disordered" evidence="1">
    <location>
        <begin position="247"/>
        <end position="457"/>
    </location>
</feature>
<evidence type="ECO:0000256" key="1">
    <source>
        <dbReference type="SAM" id="MobiDB-lite"/>
    </source>
</evidence>
<dbReference type="InterPro" id="IPR052774">
    <property type="entry name" value="Celegans_DevNeuronal_Protein"/>
</dbReference>
<protein>
    <submittedName>
        <fullName evidence="3">Uncharacterized protein, isoform C</fullName>
    </submittedName>
</protein>
<feature type="compositionally biased region" description="Pro residues" evidence="1">
    <location>
        <begin position="185"/>
        <end position="198"/>
    </location>
</feature>
<dbReference type="PANTHER" id="PTHR47327:SF13">
    <property type="entry name" value="APPLE DOMAIN-CONTAINING PROTEIN"/>
    <property type="match status" value="1"/>
</dbReference>
<reference evidence="3 4" key="1">
    <citation type="journal article" date="2007" name="Nature">
        <title>Evolution of genes and genomes on the Drosophila phylogeny.</title>
        <authorList>
            <consortium name="Drosophila 12 Genomes Consortium"/>
            <person name="Clark A.G."/>
            <person name="Eisen M.B."/>
            <person name="Smith D.R."/>
            <person name="Bergman C.M."/>
            <person name="Oliver B."/>
            <person name="Markow T.A."/>
            <person name="Kaufman T.C."/>
            <person name="Kellis M."/>
            <person name="Gelbart W."/>
            <person name="Iyer V.N."/>
            <person name="Pollard D.A."/>
            <person name="Sackton T.B."/>
            <person name="Larracuente A.M."/>
            <person name="Singh N.D."/>
            <person name="Abad J.P."/>
            <person name="Abt D.N."/>
            <person name="Adryan B."/>
            <person name="Aguade M."/>
            <person name="Akashi H."/>
            <person name="Anderson W.W."/>
            <person name="Aquadro C.F."/>
            <person name="Ardell D.H."/>
            <person name="Arguello R."/>
            <person name="Artieri C.G."/>
            <person name="Barbash D.A."/>
            <person name="Barker D."/>
            <person name="Barsanti P."/>
            <person name="Batterham P."/>
            <person name="Batzoglou S."/>
            <person name="Begun D."/>
            <person name="Bhutkar A."/>
            <person name="Blanco E."/>
            <person name="Bosak S.A."/>
            <person name="Bradley R.K."/>
            <person name="Brand A.D."/>
            <person name="Brent M.R."/>
            <person name="Brooks A.N."/>
            <person name="Brown R.H."/>
            <person name="Butlin R.K."/>
            <person name="Caggese C."/>
            <person name="Calvi B.R."/>
            <person name="Bernardo de Carvalho A."/>
            <person name="Caspi A."/>
            <person name="Castrezana S."/>
            <person name="Celniker S.E."/>
            <person name="Chang J.L."/>
            <person name="Chapple C."/>
            <person name="Chatterji S."/>
            <person name="Chinwalla A."/>
            <person name="Civetta A."/>
            <person name="Clifton S.W."/>
            <person name="Comeron J.M."/>
            <person name="Costello J.C."/>
            <person name="Coyne J.A."/>
            <person name="Daub J."/>
            <person name="David R.G."/>
            <person name="Delcher A.L."/>
            <person name="Delehaunty K."/>
            <person name="Do C.B."/>
            <person name="Ebling H."/>
            <person name="Edwards K."/>
            <person name="Eickbush T."/>
            <person name="Evans J.D."/>
            <person name="Filipski A."/>
            <person name="Findeiss S."/>
            <person name="Freyhult E."/>
            <person name="Fulton L."/>
            <person name="Fulton R."/>
            <person name="Garcia A.C."/>
            <person name="Gardiner A."/>
            <person name="Garfield D.A."/>
            <person name="Garvin B.E."/>
            <person name="Gibson G."/>
            <person name="Gilbert D."/>
            <person name="Gnerre S."/>
            <person name="Godfrey J."/>
            <person name="Good R."/>
            <person name="Gotea V."/>
            <person name="Gravely B."/>
            <person name="Greenberg A.J."/>
            <person name="Griffiths-Jones S."/>
            <person name="Gross S."/>
            <person name="Guigo R."/>
            <person name="Gustafson E.A."/>
            <person name="Haerty W."/>
            <person name="Hahn M.W."/>
            <person name="Halligan D.L."/>
            <person name="Halpern A.L."/>
            <person name="Halter G.M."/>
            <person name="Han M.V."/>
            <person name="Heger A."/>
            <person name="Hillier L."/>
            <person name="Hinrichs A.S."/>
            <person name="Holmes I."/>
            <person name="Hoskins R.A."/>
            <person name="Hubisz M.J."/>
            <person name="Hultmark D."/>
            <person name="Huntley M.A."/>
            <person name="Jaffe D.B."/>
            <person name="Jagadeeshan S."/>
            <person name="Jeck W.R."/>
            <person name="Johnson J."/>
            <person name="Jones C.D."/>
            <person name="Jordan W.C."/>
            <person name="Karpen G.H."/>
            <person name="Kataoka E."/>
            <person name="Keightley P.D."/>
            <person name="Kheradpour P."/>
            <person name="Kirkness E.F."/>
            <person name="Koerich L.B."/>
            <person name="Kristiansen K."/>
            <person name="Kudrna D."/>
            <person name="Kulathinal R.J."/>
            <person name="Kumar S."/>
            <person name="Kwok R."/>
            <person name="Lander E."/>
            <person name="Langley C.H."/>
            <person name="Lapoint R."/>
            <person name="Lazzaro B.P."/>
            <person name="Lee S.J."/>
            <person name="Levesque L."/>
            <person name="Li R."/>
            <person name="Lin C.F."/>
            <person name="Lin M.F."/>
            <person name="Lindblad-Toh K."/>
            <person name="Llopart A."/>
            <person name="Long M."/>
            <person name="Low L."/>
            <person name="Lozovsky E."/>
            <person name="Lu J."/>
            <person name="Luo M."/>
            <person name="Machado C.A."/>
            <person name="Makalowski W."/>
            <person name="Marzo M."/>
            <person name="Matsuda M."/>
            <person name="Matzkin L."/>
            <person name="McAllister B."/>
            <person name="McBride C.S."/>
            <person name="McKernan B."/>
            <person name="McKernan K."/>
            <person name="Mendez-Lago M."/>
            <person name="Minx P."/>
            <person name="Mollenhauer M.U."/>
            <person name="Montooth K."/>
            <person name="Mount S.M."/>
            <person name="Mu X."/>
            <person name="Myers E."/>
            <person name="Negre B."/>
            <person name="Newfeld S."/>
            <person name="Nielsen R."/>
            <person name="Noor M.A."/>
            <person name="O'Grady P."/>
            <person name="Pachter L."/>
            <person name="Papaceit M."/>
            <person name="Parisi M.J."/>
            <person name="Parisi M."/>
            <person name="Parts L."/>
            <person name="Pedersen J.S."/>
            <person name="Pesole G."/>
            <person name="Phillippy A.M."/>
            <person name="Ponting C.P."/>
            <person name="Pop M."/>
            <person name="Porcelli D."/>
            <person name="Powell J.R."/>
            <person name="Prohaska S."/>
            <person name="Pruitt K."/>
            <person name="Puig M."/>
            <person name="Quesneville H."/>
            <person name="Ram K.R."/>
            <person name="Rand D."/>
            <person name="Rasmussen M.D."/>
            <person name="Reed L.K."/>
            <person name="Reenan R."/>
            <person name="Reily A."/>
            <person name="Remington K.A."/>
            <person name="Rieger T.T."/>
            <person name="Ritchie M.G."/>
            <person name="Robin C."/>
            <person name="Rogers Y.H."/>
            <person name="Rohde C."/>
            <person name="Rozas J."/>
            <person name="Rubenfield M.J."/>
            <person name="Ruiz A."/>
            <person name="Russo S."/>
            <person name="Salzberg S.L."/>
            <person name="Sanchez-Gracia A."/>
            <person name="Saranga D.J."/>
            <person name="Sato H."/>
            <person name="Schaeffer S.W."/>
            <person name="Schatz M.C."/>
            <person name="Schlenke T."/>
            <person name="Schwartz R."/>
            <person name="Segarra C."/>
            <person name="Singh R.S."/>
            <person name="Sirot L."/>
            <person name="Sirota M."/>
            <person name="Sisneros N.B."/>
            <person name="Smith C.D."/>
            <person name="Smith T.F."/>
            <person name="Spieth J."/>
            <person name="Stage D.E."/>
            <person name="Stark A."/>
            <person name="Stephan W."/>
            <person name="Strausberg R.L."/>
            <person name="Strempel S."/>
            <person name="Sturgill D."/>
            <person name="Sutton G."/>
            <person name="Sutton G.G."/>
            <person name="Tao W."/>
            <person name="Teichmann S."/>
            <person name="Tobari Y.N."/>
            <person name="Tomimura Y."/>
            <person name="Tsolas J.M."/>
            <person name="Valente V.L."/>
            <person name="Venter E."/>
            <person name="Venter J.C."/>
            <person name="Vicario S."/>
            <person name="Vieira F.G."/>
            <person name="Vilella A.J."/>
            <person name="Villasante A."/>
            <person name="Walenz B."/>
            <person name="Wang J."/>
            <person name="Wasserman M."/>
            <person name="Watts T."/>
            <person name="Wilson D."/>
            <person name="Wilson R.K."/>
            <person name="Wing R.A."/>
            <person name="Wolfner M.F."/>
            <person name="Wong A."/>
            <person name="Wong G.K."/>
            <person name="Wu C.I."/>
            <person name="Wu G."/>
            <person name="Yamamoto D."/>
            <person name="Yang H.P."/>
            <person name="Yang S.P."/>
            <person name="Yorke J.A."/>
            <person name="Yoshida K."/>
            <person name="Zdobnov E."/>
            <person name="Zhang P."/>
            <person name="Zhang Y."/>
            <person name="Zimin A.V."/>
            <person name="Baldwin J."/>
            <person name="Abdouelleil A."/>
            <person name="Abdulkadir J."/>
            <person name="Abebe A."/>
            <person name="Abera B."/>
            <person name="Abreu J."/>
            <person name="Acer S.C."/>
            <person name="Aftuck L."/>
            <person name="Alexander A."/>
            <person name="An P."/>
            <person name="Anderson E."/>
            <person name="Anderson S."/>
            <person name="Arachi H."/>
            <person name="Azer M."/>
            <person name="Bachantsang P."/>
            <person name="Barry A."/>
            <person name="Bayul T."/>
            <person name="Berlin A."/>
            <person name="Bessette D."/>
            <person name="Bloom T."/>
            <person name="Blye J."/>
            <person name="Boguslavskiy L."/>
            <person name="Bonnet C."/>
            <person name="Boukhgalter B."/>
            <person name="Bourzgui I."/>
            <person name="Brown A."/>
            <person name="Cahill P."/>
            <person name="Channer S."/>
            <person name="Cheshatsang Y."/>
            <person name="Chuda L."/>
            <person name="Citroen M."/>
            <person name="Collymore A."/>
            <person name="Cooke P."/>
            <person name="Costello M."/>
            <person name="D'Aco K."/>
            <person name="Daza R."/>
            <person name="De Haan G."/>
            <person name="DeGray S."/>
            <person name="DeMaso C."/>
            <person name="Dhargay N."/>
            <person name="Dooley K."/>
            <person name="Dooley E."/>
            <person name="Doricent M."/>
            <person name="Dorje P."/>
            <person name="Dorjee K."/>
            <person name="Dupes A."/>
            <person name="Elong R."/>
            <person name="Falk J."/>
            <person name="Farina A."/>
            <person name="Faro S."/>
            <person name="Ferguson D."/>
            <person name="Fisher S."/>
            <person name="Foley C.D."/>
            <person name="Franke A."/>
            <person name="Friedrich D."/>
            <person name="Gadbois L."/>
            <person name="Gearin G."/>
            <person name="Gearin C.R."/>
            <person name="Giannoukos G."/>
            <person name="Goode T."/>
            <person name="Graham J."/>
            <person name="Grandbois E."/>
            <person name="Grewal S."/>
            <person name="Gyaltsen K."/>
            <person name="Hafez N."/>
            <person name="Hagos B."/>
            <person name="Hall J."/>
            <person name="Henson C."/>
            <person name="Hollinger A."/>
            <person name="Honan T."/>
            <person name="Huard M.D."/>
            <person name="Hughes L."/>
            <person name="Hurhula B."/>
            <person name="Husby M.E."/>
            <person name="Kamat A."/>
            <person name="Kanga B."/>
            <person name="Kashin S."/>
            <person name="Khazanovich D."/>
            <person name="Kisner P."/>
            <person name="Lance K."/>
            <person name="Lara M."/>
            <person name="Lee W."/>
            <person name="Lennon N."/>
            <person name="Letendre F."/>
            <person name="LeVine R."/>
            <person name="Lipovsky A."/>
            <person name="Liu X."/>
            <person name="Liu J."/>
            <person name="Liu S."/>
            <person name="Lokyitsang T."/>
            <person name="Lokyitsang Y."/>
            <person name="Lubonja R."/>
            <person name="Lui A."/>
            <person name="MacDonald P."/>
            <person name="Magnisalis V."/>
            <person name="Maru K."/>
            <person name="Matthews C."/>
            <person name="McCusker W."/>
            <person name="McDonough S."/>
            <person name="Mehta T."/>
            <person name="Meldrim J."/>
            <person name="Meneus L."/>
            <person name="Mihai O."/>
            <person name="Mihalev A."/>
            <person name="Mihova T."/>
            <person name="Mittelman R."/>
            <person name="Mlenga V."/>
            <person name="Montmayeur A."/>
            <person name="Mulrain L."/>
            <person name="Navidi A."/>
            <person name="Naylor J."/>
            <person name="Negash T."/>
            <person name="Nguyen T."/>
            <person name="Nguyen N."/>
            <person name="Nicol R."/>
            <person name="Norbu C."/>
            <person name="Norbu N."/>
            <person name="Novod N."/>
            <person name="O'Neill B."/>
            <person name="Osman S."/>
            <person name="Markiewicz E."/>
            <person name="Oyono O.L."/>
            <person name="Patti C."/>
            <person name="Phunkhang P."/>
            <person name="Pierre F."/>
            <person name="Priest M."/>
            <person name="Raghuraman S."/>
            <person name="Rege F."/>
            <person name="Reyes R."/>
            <person name="Rise C."/>
            <person name="Rogov P."/>
            <person name="Ross K."/>
            <person name="Ryan E."/>
            <person name="Settipalli S."/>
            <person name="Shea T."/>
            <person name="Sherpa N."/>
            <person name="Shi L."/>
            <person name="Shih D."/>
            <person name="Sparrow T."/>
            <person name="Spaulding J."/>
            <person name="Stalker J."/>
            <person name="Stange-Thomann N."/>
            <person name="Stavropoulos S."/>
            <person name="Stone C."/>
            <person name="Strader C."/>
            <person name="Tesfaye S."/>
            <person name="Thomson T."/>
            <person name="Thoulutsang Y."/>
            <person name="Thoulutsang D."/>
            <person name="Topham K."/>
            <person name="Topping I."/>
            <person name="Tsamla T."/>
            <person name="Vassiliev H."/>
            <person name="Vo A."/>
            <person name="Wangchuk T."/>
            <person name="Wangdi T."/>
            <person name="Weiand M."/>
            <person name="Wilkinson J."/>
            <person name="Wilson A."/>
            <person name="Yadav S."/>
            <person name="Young G."/>
            <person name="Yu Q."/>
            <person name="Zembek L."/>
            <person name="Zhong D."/>
            <person name="Zimmer A."/>
            <person name="Zwirko Z."/>
            <person name="Jaffe D.B."/>
            <person name="Alvarez P."/>
            <person name="Brockman W."/>
            <person name="Butler J."/>
            <person name="Chin C."/>
            <person name="Gnerre S."/>
            <person name="Grabherr M."/>
            <person name="Kleber M."/>
            <person name="Mauceli E."/>
            <person name="MacCallum I."/>
        </authorList>
    </citation>
    <scope>NUCLEOTIDE SEQUENCE [LARGE SCALE GENOMIC DNA]</scope>
    <source>
        <strain evidence="4">Tai18E2 / Tucson 14021-0261.01</strain>
    </source>
</reference>
<dbReference type="Proteomes" id="UP000002282">
    <property type="component" value="Chromosome 2L"/>
</dbReference>
<name>A0A0R1DN71_DROYA</name>
<organism evidence="3 4">
    <name type="scientific">Drosophila yakuba</name>
    <name type="common">Fruit fly</name>
    <dbReference type="NCBI Taxonomy" id="7245"/>
    <lineage>
        <taxon>Eukaryota</taxon>
        <taxon>Metazoa</taxon>
        <taxon>Ecdysozoa</taxon>
        <taxon>Arthropoda</taxon>
        <taxon>Hexapoda</taxon>
        <taxon>Insecta</taxon>
        <taxon>Pterygota</taxon>
        <taxon>Neoptera</taxon>
        <taxon>Endopterygota</taxon>
        <taxon>Diptera</taxon>
        <taxon>Brachycera</taxon>
        <taxon>Muscomorpha</taxon>
        <taxon>Ephydroidea</taxon>
        <taxon>Drosophilidae</taxon>
        <taxon>Drosophila</taxon>
        <taxon>Sophophora</taxon>
    </lineage>
</organism>
<evidence type="ECO:0000313" key="4">
    <source>
        <dbReference type="Proteomes" id="UP000002282"/>
    </source>
</evidence>
<feature type="compositionally biased region" description="Basic and acidic residues" evidence="1">
    <location>
        <begin position="358"/>
        <end position="369"/>
    </location>
</feature>
<feature type="region of interest" description="Disordered" evidence="1">
    <location>
        <begin position="567"/>
        <end position="597"/>
    </location>
</feature>
<dbReference type="InterPro" id="IPR003609">
    <property type="entry name" value="Pan_app"/>
</dbReference>
<sequence length="637" mass="70266">MISISDNSLGQRLIRLQVAFLLIGLWDSTAALTVDNQLVSARNDCFERIALEAMLPFEKTFRTEDTNSLKMCKEKCLQAGEKCQAISFGVHRRGNGTCQLSSEQYGSGGAGRPGGVIFDPDFDLYTRKTNCFDLSDNSIAAGPQPVPGPSAISPGPTPLDLPNRPLDVGNTPVLVVNPTPHTSGGPPPPLGPSAPPPGVGDRLYFSHDLYPLYKYPTLYESNYPSPNEETYIPGGYAANAPEVDERYRPHYGPIEPAEDGGVRPTPHSPPRPIFGLGYGNGYSYGSPERYTPPTARPSSGSSEERPSYAARPPRPTADRPEYPPGPPRPTADRPEYPPRPYDGSTPPSYGPRPSPSYDPDREPRPDYTNRPDPPSLSPQSSYGMNGPSRRPPSPFYEGPSPPRDDYVRRNGSAMRPGDGYGGYDDDKTIATYFNPDDYMQGNNERPMPGNRDRDRNRDRLGYPMDEMKGDVAWRHYTVSGKPCRRSSPCAKNLITGFYSCETDASEVGSWDYCCKEDHPCGYSKGFDYPWCFVGDESDQWRKCSDRYFPGKNGTQPTHSHLGLPSVKEKQKHLHPHHSQPETAASSEYGQHPPRPGGLQSLSDFAAARLWPVTYLYSEGPPNATEFSNFVDCNKESC</sequence>
<dbReference type="eggNOG" id="ENOG502SZB4">
    <property type="taxonomic scope" value="Eukaryota"/>
</dbReference>
<dbReference type="AlphaFoldDB" id="A0A0R1DN71"/>
<feature type="compositionally biased region" description="Low complexity" evidence="1">
    <location>
        <begin position="296"/>
        <end position="311"/>
    </location>
</feature>
<dbReference type="PANTHER" id="PTHR47327">
    <property type="entry name" value="FI18240P1-RELATED"/>
    <property type="match status" value="1"/>
</dbReference>
<evidence type="ECO:0000313" key="3">
    <source>
        <dbReference type="EMBL" id="KRJ98366.1"/>
    </source>
</evidence>
<dbReference type="GO" id="GO:0007618">
    <property type="term" value="P:mating"/>
    <property type="evidence" value="ECO:0007669"/>
    <property type="project" value="EnsemblMetazoa"/>
</dbReference>
<dbReference type="PROSITE" id="PS50948">
    <property type="entry name" value="PAN"/>
    <property type="match status" value="1"/>
</dbReference>
<evidence type="ECO:0000259" key="2">
    <source>
        <dbReference type="PROSITE" id="PS50948"/>
    </source>
</evidence>